<dbReference type="Pfam" id="PF02845">
    <property type="entry name" value="CUE"/>
    <property type="match status" value="1"/>
</dbReference>
<evidence type="ECO:0000313" key="3">
    <source>
        <dbReference type="Proteomes" id="UP000828390"/>
    </source>
</evidence>
<organism evidence="2 3">
    <name type="scientific">Dreissena polymorpha</name>
    <name type="common">Zebra mussel</name>
    <name type="synonym">Mytilus polymorpha</name>
    <dbReference type="NCBI Taxonomy" id="45954"/>
    <lineage>
        <taxon>Eukaryota</taxon>
        <taxon>Metazoa</taxon>
        <taxon>Spiralia</taxon>
        <taxon>Lophotrochozoa</taxon>
        <taxon>Mollusca</taxon>
        <taxon>Bivalvia</taxon>
        <taxon>Autobranchia</taxon>
        <taxon>Heteroconchia</taxon>
        <taxon>Euheterodonta</taxon>
        <taxon>Imparidentia</taxon>
        <taxon>Neoheterodontei</taxon>
        <taxon>Myida</taxon>
        <taxon>Dreissenoidea</taxon>
        <taxon>Dreissenidae</taxon>
        <taxon>Dreissena</taxon>
    </lineage>
</organism>
<keyword evidence="3" id="KW-1185">Reference proteome</keyword>
<accession>A0A9D4C810</accession>
<dbReference type="SUPFAM" id="SSF46934">
    <property type="entry name" value="UBA-like"/>
    <property type="match status" value="1"/>
</dbReference>
<dbReference type="AlphaFoldDB" id="A0A9D4C810"/>
<dbReference type="InterPro" id="IPR003892">
    <property type="entry name" value="CUE"/>
</dbReference>
<proteinExistence type="predicted"/>
<reference evidence="2" key="2">
    <citation type="submission" date="2020-11" db="EMBL/GenBank/DDBJ databases">
        <authorList>
            <person name="McCartney M.A."/>
            <person name="Auch B."/>
            <person name="Kono T."/>
            <person name="Mallez S."/>
            <person name="Becker A."/>
            <person name="Gohl D.M."/>
            <person name="Silverstein K.A.T."/>
            <person name="Koren S."/>
            <person name="Bechman K.B."/>
            <person name="Herman A."/>
            <person name="Abrahante J.E."/>
            <person name="Garbe J."/>
        </authorList>
    </citation>
    <scope>NUCLEOTIDE SEQUENCE</scope>
    <source>
        <strain evidence="2">Duluth1</strain>
        <tissue evidence="2">Whole animal</tissue>
    </source>
</reference>
<dbReference type="CDD" id="cd14279">
    <property type="entry name" value="CUE"/>
    <property type="match status" value="1"/>
</dbReference>
<feature type="domain" description="CUE" evidence="1">
    <location>
        <begin position="28"/>
        <end position="72"/>
    </location>
</feature>
<dbReference type="GO" id="GO:0043130">
    <property type="term" value="F:ubiquitin binding"/>
    <property type="evidence" value="ECO:0007669"/>
    <property type="project" value="InterPro"/>
</dbReference>
<comment type="caution">
    <text evidence="2">The sequence shown here is derived from an EMBL/GenBank/DDBJ whole genome shotgun (WGS) entry which is preliminary data.</text>
</comment>
<sequence>MLNTTFFRRTLPAFPDDSDDDDVVMLDSLDQKIRDVRPLFPLLDESEVRKALIDGNGDVEAAINILIDIGWLVAMTSLLDYLSWILELMLYW</sequence>
<evidence type="ECO:0000259" key="1">
    <source>
        <dbReference type="PROSITE" id="PS51140"/>
    </source>
</evidence>
<reference evidence="2" key="1">
    <citation type="journal article" date="2019" name="bioRxiv">
        <title>The Genome of the Zebra Mussel, Dreissena polymorpha: A Resource for Invasive Species Research.</title>
        <authorList>
            <person name="McCartney M.A."/>
            <person name="Auch B."/>
            <person name="Kono T."/>
            <person name="Mallez S."/>
            <person name="Zhang Y."/>
            <person name="Obille A."/>
            <person name="Becker A."/>
            <person name="Abrahante J.E."/>
            <person name="Garbe J."/>
            <person name="Badalamenti J.P."/>
            <person name="Herman A."/>
            <person name="Mangelson H."/>
            <person name="Liachko I."/>
            <person name="Sullivan S."/>
            <person name="Sone E.D."/>
            <person name="Koren S."/>
            <person name="Silverstein K.A.T."/>
            <person name="Beckman K.B."/>
            <person name="Gohl D.M."/>
        </authorList>
    </citation>
    <scope>NUCLEOTIDE SEQUENCE</scope>
    <source>
        <strain evidence="2">Duluth1</strain>
        <tissue evidence="2">Whole animal</tissue>
    </source>
</reference>
<protein>
    <recommendedName>
        <fullName evidence="1">CUE domain-containing protein</fullName>
    </recommendedName>
</protein>
<dbReference type="Proteomes" id="UP000828390">
    <property type="component" value="Unassembled WGS sequence"/>
</dbReference>
<name>A0A9D4C810_DREPO</name>
<evidence type="ECO:0000313" key="2">
    <source>
        <dbReference type="EMBL" id="KAH3718723.1"/>
    </source>
</evidence>
<gene>
    <name evidence="2" type="ORF">DPMN_061529</name>
</gene>
<dbReference type="InterPro" id="IPR009060">
    <property type="entry name" value="UBA-like_sf"/>
</dbReference>
<dbReference type="EMBL" id="JAIWYP010000013">
    <property type="protein sequence ID" value="KAH3718723.1"/>
    <property type="molecule type" value="Genomic_DNA"/>
</dbReference>
<dbReference type="PROSITE" id="PS51140">
    <property type="entry name" value="CUE"/>
    <property type="match status" value="1"/>
</dbReference>